<reference evidence="2 3" key="1">
    <citation type="journal article" date="2013" name="ISME J.">
        <title>By their genes ye shall know them: genomic signatures of predatory bacteria.</title>
        <authorList>
            <person name="Pasternak Z."/>
            <person name="Pietrokovski S."/>
            <person name="Rotem O."/>
            <person name="Gophna U."/>
            <person name="Lurie-Weinberger M.N."/>
            <person name="Jurkevitch E."/>
        </authorList>
    </citation>
    <scope>NUCLEOTIDE SEQUENCE [LARGE SCALE GENOMIC DNA]</scope>
    <source>
        <strain evidence="2 3">JSS</strain>
    </source>
</reference>
<keyword evidence="1" id="KW-0472">Membrane</keyword>
<protein>
    <submittedName>
        <fullName evidence="2">Uncharacterized protein</fullName>
    </submittedName>
</protein>
<dbReference type="RefSeq" id="WP_015469722.1">
    <property type="nucleotide sequence ID" value="NC_020813.1"/>
</dbReference>
<keyword evidence="3" id="KW-1185">Reference proteome</keyword>
<keyword evidence="1" id="KW-1133">Transmembrane helix</keyword>
<gene>
    <name evidence="2" type="ORF">A11Q_1016</name>
</gene>
<organism evidence="2 3">
    <name type="scientific">Pseudobdellovibrio exovorus JSS</name>
    <dbReference type="NCBI Taxonomy" id="1184267"/>
    <lineage>
        <taxon>Bacteria</taxon>
        <taxon>Pseudomonadati</taxon>
        <taxon>Bdellovibrionota</taxon>
        <taxon>Bdellovibrionia</taxon>
        <taxon>Bdellovibrionales</taxon>
        <taxon>Pseudobdellovibrionaceae</taxon>
        <taxon>Pseudobdellovibrio</taxon>
    </lineage>
</organism>
<sequence>MSLIIFFGMALFIFVCGSILIGVTIRHWIQQSREQKQLRIAEKEALKRSV</sequence>
<dbReference type="STRING" id="1184267.A11Q_1016"/>
<name>M4V758_9BACT</name>
<feature type="transmembrane region" description="Helical" evidence="1">
    <location>
        <begin position="6"/>
        <end position="29"/>
    </location>
</feature>
<accession>M4V758</accession>
<evidence type="ECO:0000313" key="3">
    <source>
        <dbReference type="Proteomes" id="UP000012040"/>
    </source>
</evidence>
<proteinExistence type="predicted"/>
<keyword evidence="1" id="KW-0812">Transmembrane</keyword>
<dbReference type="HOGENOM" id="CLU_3114996_0_0_7"/>
<evidence type="ECO:0000313" key="2">
    <source>
        <dbReference type="EMBL" id="AGH95232.1"/>
    </source>
</evidence>
<dbReference type="KEGG" id="bex:A11Q_1016"/>
<dbReference type="EMBL" id="CP003537">
    <property type="protein sequence ID" value="AGH95232.1"/>
    <property type="molecule type" value="Genomic_DNA"/>
</dbReference>
<evidence type="ECO:0000256" key="1">
    <source>
        <dbReference type="SAM" id="Phobius"/>
    </source>
</evidence>
<dbReference type="AlphaFoldDB" id="M4V758"/>
<dbReference type="PATRIC" id="fig|1184267.3.peg.1030"/>
<dbReference type="Proteomes" id="UP000012040">
    <property type="component" value="Chromosome"/>
</dbReference>